<name>A0A650CUM4_ACIAM</name>
<dbReference type="Proteomes" id="UP000474054">
    <property type="component" value="Unassembled WGS sequence"/>
</dbReference>
<keyword evidence="3" id="KW-1185">Reference proteome</keyword>
<reference evidence="1 4" key="1">
    <citation type="submission" date="2019-10" db="EMBL/GenBank/DDBJ databases">
        <title>Comparative genomics of sulfur disproportionating microorganisms.</title>
        <authorList>
            <person name="Ward L.M."/>
            <person name="Bertran E."/>
            <person name="Johnston D."/>
        </authorList>
    </citation>
    <scope>NUCLEOTIDE SEQUENCE [LARGE SCALE GENOMIC DNA]</scope>
    <source>
        <strain evidence="1 4">DSM 3772</strain>
    </source>
</reference>
<evidence type="ECO:0008006" key="5">
    <source>
        <dbReference type="Google" id="ProtNLM"/>
    </source>
</evidence>
<accession>A0A650CUM4</accession>
<gene>
    <name evidence="2" type="ORF">D1866_05840</name>
    <name evidence="1" type="ORF">GFB69_08985</name>
</gene>
<reference evidence="2 3" key="2">
    <citation type="submission" date="2019-10" db="EMBL/GenBank/DDBJ databases">
        <title>Genome Sequences from Six Type Strain Members of the Archaeal Family Sulfolobaceae: Acidianus ambivalens, Acidianus infernus, Metallosphaera prunae, Stygiolobus azoricus, Sulfolobus metallicus, and Sulfurisphaera ohwakuensis.</title>
        <authorList>
            <person name="Counts J.A."/>
            <person name="Kelly R.M."/>
        </authorList>
    </citation>
    <scope>NUCLEOTIDE SEQUENCE [LARGE SCALE GENOMIC DNA]</scope>
    <source>
        <strain evidence="2 3">LEI 10</strain>
    </source>
</reference>
<evidence type="ECO:0000313" key="1">
    <source>
        <dbReference type="EMBL" id="MQL55871.1"/>
    </source>
</evidence>
<evidence type="ECO:0000313" key="2">
    <source>
        <dbReference type="EMBL" id="QGR21564.1"/>
    </source>
</evidence>
<evidence type="ECO:0000313" key="3">
    <source>
        <dbReference type="Proteomes" id="UP000426328"/>
    </source>
</evidence>
<sequence length="181" mass="21329">MHVNSLEELINEYGFTDEEINFALERAKGIIFGFAMEYRARKVLENYNFTNIKSVNLPTHDIEAEKDGEKYYIEVKASKKSPTKEYSAYKIAMIAQLHGIHLTLVMLPSPRLYLTEEILSEPKRVLFEFFRMLFNNENDKLKEFLANDKNRKIVESYNKVIIHYFPEIKDLTSLEIIRPIL</sequence>
<protein>
    <recommendedName>
        <fullName evidence="5">Endonuclease</fullName>
    </recommendedName>
</protein>
<dbReference type="KEGG" id="aamb:D1866_05840"/>
<proteinExistence type="predicted"/>
<organism evidence="2 3">
    <name type="scientific">Acidianus ambivalens</name>
    <name type="common">Desulfurolobus ambivalens</name>
    <dbReference type="NCBI Taxonomy" id="2283"/>
    <lineage>
        <taxon>Archaea</taxon>
        <taxon>Thermoproteota</taxon>
        <taxon>Thermoprotei</taxon>
        <taxon>Sulfolobales</taxon>
        <taxon>Sulfolobaceae</taxon>
        <taxon>Acidianus</taxon>
    </lineage>
</organism>
<dbReference type="AlphaFoldDB" id="A0A650CUM4"/>
<dbReference type="InterPro" id="IPR011335">
    <property type="entry name" value="Restrct_endonuc-II-like"/>
</dbReference>
<evidence type="ECO:0000313" key="4">
    <source>
        <dbReference type="Proteomes" id="UP000474054"/>
    </source>
</evidence>
<dbReference type="EMBL" id="WHYS01000002">
    <property type="protein sequence ID" value="MQL55871.1"/>
    <property type="molecule type" value="Genomic_DNA"/>
</dbReference>
<dbReference type="SUPFAM" id="SSF52980">
    <property type="entry name" value="Restriction endonuclease-like"/>
    <property type="match status" value="1"/>
</dbReference>
<dbReference type="EMBL" id="CP045482">
    <property type="protein sequence ID" value="QGR21564.1"/>
    <property type="molecule type" value="Genomic_DNA"/>
</dbReference>
<dbReference type="Proteomes" id="UP000426328">
    <property type="component" value="Chromosome"/>
</dbReference>